<dbReference type="InterPro" id="IPR019236">
    <property type="entry name" value="APP1_cat"/>
</dbReference>
<reference evidence="2 3" key="1">
    <citation type="submission" date="2019-08" db="EMBL/GenBank/DDBJ databases">
        <authorList>
            <person name="Liang Q."/>
        </authorList>
    </citation>
    <scope>NUCLEOTIDE SEQUENCE [LARGE SCALE GENOMIC DNA]</scope>
    <source>
        <strain evidence="2 3">V1718</strain>
    </source>
</reference>
<dbReference type="OrthoDB" id="5494403at2"/>
<protein>
    <recommendedName>
        <fullName evidence="1">Phosphatidate phosphatase APP1 catalytic domain-containing protein</fullName>
    </recommendedName>
</protein>
<keyword evidence="3" id="KW-1185">Reference proteome</keyword>
<evidence type="ECO:0000313" key="3">
    <source>
        <dbReference type="Proteomes" id="UP000321595"/>
    </source>
</evidence>
<dbReference type="RefSeq" id="WP_146962127.1">
    <property type="nucleotide sequence ID" value="NZ_CP042467.1"/>
</dbReference>
<dbReference type="GO" id="GO:0008195">
    <property type="term" value="F:phosphatidate phosphatase activity"/>
    <property type="evidence" value="ECO:0007669"/>
    <property type="project" value="InterPro"/>
</dbReference>
<evidence type="ECO:0000313" key="2">
    <source>
        <dbReference type="EMBL" id="QED29107.1"/>
    </source>
</evidence>
<organism evidence="2 3">
    <name type="scientific">Microvenator marinus</name>
    <dbReference type="NCBI Taxonomy" id="2600177"/>
    <lineage>
        <taxon>Bacteria</taxon>
        <taxon>Deltaproteobacteria</taxon>
        <taxon>Bradymonadales</taxon>
        <taxon>Microvenatoraceae</taxon>
        <taxon>Microvenator</taxon>
    </lineage>
</organism>
<dbReference type="KEGG" id="bbae:FRD01_18050"/>
<sequence>MLKLRVSDVVSQDPGDVPVVRIYRWDLDKTYLKTEFDSIKDLIRTALQKPEDKINVPGAVALLKEVKRPRPESRSMVTFISGSPTQMRSILEKKFELDGIQPDAFILKPTLENILKGRLKAVRGQVGYKLEALLRVRSDAALSVPETLFGDDAEQDAFIYSVYADLVSGNIGLDVLRDVLVEAEVYATTMEKIMRYAAHLQPDDAEVDRIFINLDRRSPPGRFLTFGPRIVPIVNYFQAALVLWADETFTLDNLVHVAGGMLSRDDYGIQELANSFQDLLRRRVLTSAHLDRLEAEVEVYEEPDIIPSGFVKRLMTRVRALAPRSEIKEREWVGPPDYIEILRADRALKAAVTQKSAGLFG</sequence>
<dbReference type="AlphaFoldDB" id="A0A5B8XVA8"/>
<accession>A0A5B8XVA8</accession>
<dbReference type="Pfam" id="PF09949">
    <property type="entry name" value="APP1_cat"/>
    <property type="match status" value="1"/>
</dbReference>
<gene>
    <name evidence="2" type="ORF">FRD01_18050</name>
</gene>
<name>A0A5B8XVA8_9DELT</name>
<proteinExistence type="predicted"/>
<evidence type="ECO:0000259" key="1">
    <source>
        <dbReference type="Pfam" id="PF09949"/>
    </source>
</evidence>
<dbReference type="EMBL" id="CP042467">
    <property type="protein sequence ID" value="QED29107.1"/>
    <property type="molecule type" value="Genomic_DNA"/>
</dbReference>
<dbReference type="Proteomes" id="UP000321595">
    <property type="component" value="Chromosome"/>
</dbReference>
<feature type="domain" description="Phosphatidate phosphatase APP1 catalytic" evidence="1">
    <location>
        <begin position="26"/>
        <end position="173"/>
    </location>
</feature>